<gene>
    <name evidence="9" type="primary">LOC120272192</name>
</gene>
<dbReference type="Gene3D" id="3.40.462.20">
    <property type="match status" value="1"/>
</dbReference>
<dbReference type="InterPro" id="IPR016166">
    <property type="entry name" value="FAD-bd_PCMH"/>
</dbReference>
<dbReference type="InterPro" id="IPR016169">
    <property type="entry name" value="FAD-bd_PCMH_sub2"/>
</dbReference>
<dbReference type="PANTHER" id="PTHR32448">
    <property type="entry name" value="OS08G0158400 PROTEIN"/>
    <property type="match status" value="1"/>
</dbReference>
<dbReference type="GeneID" id="120272192"/>
<dbReference type="SUPFAM" id="SSF56176">
    <property type="entry name" value="FAD-binding/transporter-associated domain-like"/>
    <property type="match status" value="1"/>
</dbReference>
<keyword evidence="3" id="KW-0285">Flavoprotein</keyword>
<keyword evidence="6" id="KW-0325">Glycoprotein</keyword>
<feature type="domain" description="FAD-binding PCMH-type" evidence="7">
    <location>
        <begin position="43"/>
        <end position="219"/>
    </location>
</feature>
<evidence type="ECO:0000256" key="5">
    <source>
        <dbReference type="ARBA" id="ARBA00022827"/>
    </source>
</evidence>
<evidence type="ECO:0000259" key="7">
    <source>
        <dbReference type="PROSITE" id="PS51387"/>
    </source>
</evidence>
<evidence type="ECO:0000256" key="3">
    <source>
        <dbReference type="ARBA" id="ARBA00022630"/>
    </source>
</evidence>
<dbReference type="InterPro" id="IPR006094">
    <property type="entry name" value="Oxid_FAD_bind_N"/>
</dbReference>
<dbReference type="Pfam" id="PF01565">
    <property type="entry name" value="FAD_binding_4"/>
    <property type="match status" value="1"/>
</dbReference>
<evidence type="ECO:0000256" key="1">
    <source>
        <dbReference type="ARBA" id="ARBA00001974"/>
    </source>
</evidence>
<dbReference type="InterPro" id="IPR016167">
    <property type="entry name" value="FAD-bd_PCMH_sub1"/>
</dbReference>
<organism evidence="8 9">
    <name type="scientific">Dioscorea cayennensis subsp. rotundata</name>
    <name type="common">White Guinea yam</name>
    <name type="synonym">Dioscorea rotundata</name>
    <dbReference type="NCBI Taxonomy" id="55577"/>
    <lineage>
        <taxon>Eukaryota</taxon>
        <taxon>Viridiplantae</taxon>
        <taxon>Streptophyta</taxon>
        <taxon>Embryophyta</taxon>
        <taxon>Tracheophyta</taxon>
        <taxon>Spermatophyta</taxon>
        <taxon>Magnoliopsida</taxon>
        <taxon>Liliopsida</taxon>
        <taxon>Dioscoreales</taxon>
        <taxon>Dioscoreaceae</taxon>
        <taxon>Dioscorea</taxon>
    </lineage>
</organism>
<proteinExistence type="inferred from homology"/>
<dbReference type="Gene3D" id="3.30.43.10">
    <property type="entry name" value="Uridine Diphospho-n-acetylenolpyruvylglucosamine Reductase, domain 2"/>
    <property type="match status" value="1"/>
</dbReference>
<dbReference type="PROSITE" id="PS51387">
    <property type="entry name" value="FAD_PCMH"/>
    <property type="match status" value="1"/>
</dbReference>
<name>A0AB40C6A8_DIOCR</name>
<dbReference type="AlphaFoldDB" id="A0AB40C6A8"/>
<protein>
    <submittedName>
        <fullName evidence="9">Reticuline oxidase-like</fullName>
    </submittedName>
</protein>
<evidence type="ECO:0000256" key="6">
    <source>
        <dbReference type="ARBA" id="ARBA00023180"/>
    </source>
</evidence>
<dbReference type="Gene3D" id="3.30.465.10">
    <property type="match status" value="1"/>
</dbReference>
<dbReference type="RefSeq" id="XP_039134889.1">
    <property type="nucleotide sequence ID" value="XM_039278955.1"/>
</dbReference>
<dbReference type="InterPro" id="IPR012951">
    <property type="entry name" value="BBE"/>
</dbReference>
<comment type="cofactor">
    <cofactor evidence="1">
        <name>FAD</name>
        <dbReference type="ChEBI" id="CHEBI:57692"/>
    </cofactor>
</comment>
<evidence type="ECO:0000313" key="9">
    <source>
        <dbReference type="RefSeq" id="XP_039134889.1"/>
    </source>
</evidence>
<evidence type="ECO:0000256" key="2">
    <source>
        <dbReference type="ARBA" id="ARBA00005466"/>
    </source>
</evidence>
<keyword evidence="8" id="KW-1185">Reference proteome</keyword>
<accession>A0AB40C6A8</accession>
<evidence type="ECO:0000256" key="4">
    <source>
        <dbReference type="ARBA" id="ARBA00022729"/>
    </source>
</evidence>
<dbReference type="GO" id="GO:0016491">
    <property type="term" value="F:oxidoreductase activity"/>
    <property type="evidence" value="ECO:0007669"/>
    <property type="project" value="InterPro"/>
</dbReference>
<evidence type="ECO:0000313" key="8">
    <source>
        <dbReference type="Proteomes" id="UP001515500"/>
    </source>
</evidence>
<keyword evidence="4" id="KW-0732">Signal</keyword>
<dbReference type="GO" id="GO:0071949">
    <property type="term" value="F:FAD binding"/>
    <property type="evidence" value="ECO:0007669"/>
    <property type="project" value="InterPro"/>
</dbReference>
<dbReference type="InterPro" id="IPR036318">
    <property type="entry name" value="FAD-bd_PCMH-like_sf"/>
</dbReference>
<reference evidence="9" key="1">
    <citation type="submission" date="2025-08" db="UniProtKB">
        <authorList>
            <consortium name="RefSeq"/>
        </authorList>
    </citation>
    <scope>IDENTIFICATION</scope>
</reference>
<comment type="similarity">
    <text evidence="2">Belongs to the oxygen-dependent FAD-linked oxidoreductase family.</text>
</comment>
<dbReference type="Proteomes" id="UP001515500">
    <property type="component" value="Chromosome 11"/>
</dbReference>
<keyword evidence="5" id="KW-0274">FAD</keyword>
<sequence length="496" mass="54241">MASDLRSCLSSAQVHNLSFSSSSSSFSNLLNISIQNLRFTDPSIPKPLAIILPSTKSQIQTSILCCRRTGVSIRIRSGGHSYEGQSSTSSSIPFAIIDLMNLKSIHFDISSNTSWVQAGATIGELYLTISNLSNLSLAISAGSCSTMGAGGHIAGGGFGFLSRKYGLAADSVVDALLIDYEGKVFDKRSMGTDVFWAIRGGGGGSWGVVYAWKLRAVPVPNTVTRFTLQRGRATVRDAALLLHKWQTIAPNLPDEFYLSTLISGDINGTLTTISISFSGLFLGSKGAAIDILTSRFPELQLNDLDCIEETWLDSAAHYAGLDSSAHLSNRSQSKDYFKAKSDYVRAPISKYDLEKVLDKLAGVSPAYLILDPYGGAMSRISESDLPFPHRAGILFSIQYLISWTAEDEMSGIGEKYIQDLRGFYEFMAPFVSKNPREAYVNYLDLDLGLNVGSVEDDRVWGERYFLRNFDRLVKAKTLIDPHNVFSNQQSIPPLSF</sequence>
<dbReference type="Pfam" id="PF08031">
    <property type="entry name" value="BBE"/>
    <property type="match status" value="1"/>
</dbReference>